<organism evidence="3 4">
    <name type="scientific">Amycolatopsis pretoriensis</name>
    <dbReference type="NCBI Taxonomy" id="218821"/>
    <lineage>
        <taxon>Bacteria</taxon>
        <taxon>Bacillati</taxon>
        <taxon>Actinomycetota</taxon>
        <taxon>Actinomycetes</taxon>
        <taxon>Pseudonocardiales</taxon>
        <taxon>Pseudonocardiaceae</taxon>
        <taxon>Amycolatopsis</taxon>
    </lineage>
</organism>
<keyword evidence="1" id="KW-1133">Transmembrane helix</keyword>
<feature type="transmembrane region" description="Helical" evidence="1">
    <location>
        <begin position="223"/>
        <end position="244"/>
    </location>
</feature>
<keyword evidence="1" id="KW-0472">Membrane</keyword>
<reference evidence="4" key="1">
    <citation type="submission" date="2016-10" db="EMBL/GenBank/DDBJ databases">
        <authorList>
            <person name="Varghese N."/>
            <person name="Submissions S."/>
        </authorList>
    </citation>
    <scope>NUCLEOTIDE SEQUENCE [LARGE SCALE GENOMIC DNA]</scope>
    <source>
        <strain evidence="4">DSM 44654</strain>
    </source>
</reference>
<evidence type="ECO:0000259" key="2">
    <source>
        <dbReference type="Pfam" id="PF20182"/>
    </source>
</evidence>
<dbReference type="NCBIfam" id="NF042915">
    <property type="entry name" value="MAB_1171c_fam"/>
    <property type="match status" value="1"/>
</dbReference>
<dbReference type="RefSeq" id="WP_086676943.1">
    <property type="nucleotide sequence ID" value="NZ_FNUJ01000002.1"/>
</dbReference>
<feature type="transmembrane region" description="Helical" evidence="1">
    <location>
        <begin position="171"/>
        <end position="193"/>
    </location>
</feature>
<proteinExistence type="predicted"/>
<keyword evidence="1" id="KW-0812">Transmembrane</keyword>
<dbReference type="InterPro" id="IPR046675">
    <property type="entry name" value="DUF6545"/>
</dbReference>
<dbReference type="InterPro" id="IPR050039">
    <property type="entry name" value="MAB_1171c-like"/>
</dbReference>
<evidence type="ECO:0000313" key="3">
    <source>
        <dbReference type="EMBL" id="SEF24679.1"/>
    </source>
</evidence>
<feature type="transmembrane region" description="Helical" evidence="1">
    <location>
        <begin position="63"/>
        <end position="83"/>
    </location>
</feature>
<gene>
    <name evidence="3" type="ORF">SAMN05421837_102815</name>
</gene>
<dbReference type="AlphaFoldDB" id="A0A1H5QF93"/>
<evidence type="ECO:0000256" key="1">
    <source>
        <dbReference type="SAM" id="Phobius"/>
    </source>
</evidence>
<dbReference type="EMBL" id="FNUJ01000002">
    <property type="protein sequence ID" value="SEF24679.1"/>
    <property type="molecule type" value="Genomic_DNA"/>
</dbReference>
<keyword evidence="4" id="KW-1185">Reference proteome</keyword>
<sequence length="367" mass="39919">MILQLFLFAALAWFLLRLVASPRDPGLWAVVACIALQLLSLPEVITWGFRLVGDLPAASTIKLLVNLGLNVSRYALMLFFLLSTGGSRGRARVEGLVLLAVCAGMTVSVLCLPANLRATAYPLSGSLPHDMNLPGLAPFYLLGGGYAAYACTVTARWALRYAGESSPRGRLGFRVSAIGLAGTTFVAVTRSVVTIIRWTRHPGAGDWLLAKLVDPLVSPAKDLFIIGVCYVGFAARYTALRLWLRRRHAFTALEPLWQRLHAIFPSDQLDPARSSFPLQLGHRYWRRVIEIRDGLVQLGPHLIDAGYDPARPAHEQITAITTAMQRQADGRTPDSQGTVVVAAPTTADVDDDVDQLVRLSRALSSAT</sequence>
<evidence type="ECO:0000313" key="4">
    <source>
        <dbReference type="Proteomes" id="UP000198878"/>
    </source>
</evidence>
<feature type="domain" description="DUF6545" evidence="2">
    <location>
        <begin position="243"/>
        <end position="364"/>
    </location>
</feature>
<dbReference type="Proteomes" id="UP000198878">
    <property type="component" value="Unassembled WGS sequence"/>
</dbReference>
<feature type="transmembrane region" description="Helical" evidence="1">
    <location>
        <begin position="136"/>
        <end position="159"/>
    </location>
</feature>
<dbReference type="Pfam" id="PF20182">
    <property type="entry name" value="DUF6545"/>
    <property type="match status" value="1"/>
</dbReference>
<name>A0A1H5QF93_9PSEU</name>
<feature type="transmembrane region" description="Helical" evidence="1">
    <location>
        <begin position="95"/>
        <end position="116"/>
    </location>
</feature>
<dbReference type="OrthoDB" id="3675041at2"/>
<accession>A0A1H5QF93</accession>
<protein>
    <recommendedName>
        <fullName evidence="2">DUF6545 domain-containing protein</fullName>
    </recommendedName>
</protein>
<dbReference type="STRING" id="218821.SAMN05421837_102815"/>